<protein>
    <submittedName>
        <fullName evidence="1">Uncharacterized protein</fullName>
    </submittedName>
</protein>
<reference evidence="2" key="1">
    <citation type="journal article" date="2011" name="Nature">
        <title>Genome sequence and analysis of the tuber crop potato.</title>
        <authorList>
            <consortium name="The Potato Genome Sequencing Consortium"/>
        </authorList>
    </citation>
    <scope>NUCLEOTIDE SEQUENCE [LARGE SCALE GENOMIC DNA]</scope>
    <source>
        <strain evidence="2">cv. DM1-3 516 R44</strain>
    </source>
</reference>
<evidence type="ECO:0000313" key="2">
    <source>
        <dbReference type="Proteomes" id="UP000011115"/>
    </source>
</evidence>
<reference evidence="1" key="2">
    <citation type="submission" date="2015-06" db="UniProtKB">
        <authorList>
            <consortium name="EnsemblPlants"/>
        </authorList>
    </citation>
    <scope>IDENTIFICATION</scope>
    <source>
        <strain evidence="1">DM1-3 516 R44</strain>
    </source>
</reference>
<dbReference type="EnsemblPlants" id="PGSC0003DMT400070692">
    <property type="protein sequence ID" value="PGSC0003DMT400070692"/>
    <property type="gene ID" value="PGSC0003DMG400027480"/>
</dbReference>
<dbReference type="PaxDb" id="4113-PGSC0003DMT400070692"/>
<dbReference type="AlphaFoldDB" id="M1CMJ7"/>
<proteinExistence type="predicted"/>
<evidence type="ECO:0000313" key="1">
    <source>
        <dbReference type="EnsemblPlants" id="PGSC0003DMT400070692"/>
    </source>
</evidence>
<dbReference type="Gramene" id="PGSC0003DMT400070692">
    <property type="protein sequence ID" value="PGSC0003DMT400070692"/>
    <property type="gene ID" value="PGSC0003DMG400027480"/>
</dbReference>
<keyword evidence="2" id="KW-1185">Reference proteome</keyword>
<dbReference type="Proteomes" id="UP000011115">
    <property type="component" value="Unassembled WGS sequence"/>
</dbReference>
<name>M1CMJ7_SOLTU</name>
<dbReference type="InParanoid" id="M1CMJ7"/>
<organism evidence="1 2">
    <name type="scientific">Solanum tuberosum</name>
    <name type="common">Potato</name>
    <dbReference type="NCBI Taxonomy" id="4113"/>
    <lineage>
        <taxon>Eukaryota</taxon>
        <taxon>Viridiplantae</taxon>
        <taxon>Streptophyta</taxon>
        <taxon>Embryophyta</taxon>
        <taxon>Tracheophyta</taxon>
        <taxon>Spermatophyta</taxon>
        <taxon>Magnoliopsida</taxon>
        <taxon>eudicotyledons</taxon>
        <taxon>Gunneridae</taxon>
        <taxon>Pentapetalae</taxon>
        <taxon>asterids</taxon>
        <taxon>lamiids</taxon>
        <taxon>Solanales</taxon>
        <taxon>Solanaceae</taxon>
        <taxon>Solanoideae</taxon>
        <taxon>Solaneae</taxon>
        <taxon>Solanum</taxon>
    </lineage>
</organism>
<accession>M1CMJ7</accession>
<dbReference type="HOGENOM" id="CLU_3018093_0_0_1"/>
<sequence>MEKRKSNWMGILSIAKFNRGNYVLPCYILLYFGSSSRNKDDWDHSNKIYLAQVCVS</sequence>